<reference evidence="1" key="1">
    <citation type="journal article" date="2021" name="PeerJ">
        <title>Extensive microbial diversity within the chicken gut microbiome revealed by metagenomics and culture.</title>
        <authorList>
            <person name="Gilroy R."/>
            <person name="Ravi A."/>
            <person name="Getino M."/>
            <person name="Pursley I."/>
            <person name="Horton D.L."/>
            <person name="Alikhan N.F."/>
            <person name="Baker D."/>
            <person name="Gharbi K."/>
            <person name="Hall N."/>
            <person name="Watson M."/>
            <person name="Adriaenssens E.M."/>
            <person name="Foster-Nyarko E."/>
            <person name="Jarju S."/>
            <person name="Secka A."/>
            <person name="Antonio M."/>
            <person name="Oren A."/>
            <person name="Chaudhuri R.R."/>
            <person name="La Ragione R."/>
            <person name="Hildebrand F."/>
            <person name="Pallen M.J."/>
        </authorList>
    </citation>
    <scope>NUCLEOTIDE SEQUENCE</scope>
    <source>
        <strain evidence="1">CHK193-16274</strain>
    </source>
</reference>
<dbReference type="InterPro" id="IPR016031">
    <property type="entry name" value="Trp_RNA-bd_attenuator-like_dom"/>
</dbReference>
<proteinExistence type="predicted"/>
<protein>
    <submittedName>
        <fullName evidence="1">AIM24 family protein</fullName>
    </submittedName>
</protein>
<gene>
    <name evidence="1" type="ORF">K8V91_07190</name>
</gene>
<comment type="caution">
    <text evidence="1">The sequence shown here is derived from an EMBL/GenBank/DDBJ whole genome shotgun (WGS) entry which is preliminary data.</text>
</comment>
<dbReference type="SUPFAM" id="SSF51219">
    <property type="entry name" value="TRAP-like"/>
    <property type="match status" value="1"/>
</dbReference>
<evidence type="ECO:0000313" key="2">
    <source>
        <dbReference type="Proteomes" id="UP000749320"/>
    </source>
</evidence>
<accession>A0A921GBF6</accession>
<reference evidence="1" key="2">
    <citation type="submission" date="2021-09" db="EMBL/GenBank/DDBJ databases">
        <authorList>
            <person name="Gilroy R."/>
        </authorList>
    </citation>
    <scope>NUCLEOTIDE SEQUENCE</scope>
    <source>
        <strain evidence="1">CHK193-16274</strain>
    </source>
</reference>
<dbReference type="Gene3D" id="3.60.160.10">
    <property type="entry name" value="Mitochondrial biogenesis AIM24"/>
    <property type="match status" value="1"/>
</dbReference>
<dbReference type="EMBL" id="DYWV01000238">
    <property type="protein sequence ID" value="HJF40693.1"/>
    <property type="molecule type" value="Genomic_DNA"/>
</dbReference>
<organism evidence="1 2">
    <name type="scientific">Thomasclavelia spiroformis</name>
    <dbReference type="NCBI Taxonomy" id="29348"/>
    <lineage>
        <taxon>Bacteria</taxon>
        <taxon>Bacillati</taxon>
        <taxon>Bacillota</taxon>
        <taxon>Erysipelotrichia</taxon>
        <taxon>Erysipelotrichales</taxon>
        <taxon>Coprobacillaceae</taxon>
        <taxon>Thomasclavelia</taxon>
    </lineage>
</organism>
<dbReference type="InterPro" id="IPR002838">
    <property type="entry name" value="AIM24"/>
</dbReference>
<dbReference type="RefSeq" id="WP_224758292.1">
    <property type="nucleotide sequence ID" value="NZ_CAJFOD010000101.1"/>
</dbReference>
<name>A0A921GBF6_9FIRM</name>
<dbReference type="Pfam" id="PF01987">
    <property type="entry name" value="AIM24"/>
    <property type="match status" value="1"/>
</dbReference>
<evidence type="ECO:0000313" key="1">
    <source>
        <dbReference type="EMBL" id="HJF40693.1"/>
    </source>
</evidence>
<sequence>MDLLPGQQMIINTRYLMMMEYSCTIEIQNVKRIKNRFFGNENLFNTVITGPGKIILQTCQLAIC</sequence>
<dbReference type="Proteomes" id="UP000749320">
    <property type="component" value="Unassembled WGS sequence"/>
</dbReference>
<dbReference type="AlphaFoldDB" id="A0A921GBF6"/>
<dbReference type="InterPro" id="IPR036983">
    <property type="entry name" value="AIM24_sf"/>
</dbReference>